<evidence type="ECO:0000313" key="6">
    <source>
        <dbReference type="Proteomes" id="UP000009100"/>
    </source>
</evidence>
<dbReference type="Gene3D" id="3.10.490.10">
    <property type="entry name" value="Gamma-glutamyl cyclotransferase-like"/>
    <property type="match status" value="1"/>
</dbReference>
<dbReference type="InterPro" id="IPR009288">
    <property type="entry name" value="AIG2-like_dom"/>
</dbReference>
<proteinExistence type="inferred from homology"/>
<evidence type="ECO:0000256" key="1">
    <source>
        <dbReference type="ARBA" id="ARBA00008861"/>
    </source>
</evidence>
<dbReference type="STRING" id="575788.VS_2773"/>
<dbReference type="KEGG" id="vsp:VS_2773"/>
<dbReference type="GO" id="GO:0061929">
    <property type="term" value="F:gamma-glutamylaminecyclotransferase activity"/>
    <property type="evidence" value="ECO:0007669"/>
    <property type="project" value="InterPro"/>
</dbReference>
<dbReference type="PANTHER" id="PTHR12510:SF4">
    <property type="entry name" value="GAMMA-GLUTAMYLAMINECYCLOTRANSFERASE"/>
    <property type="match status" value="1"/>
</dbReference>
<feature type="active site" description="Proton acceptor" evidence="2">
    <location>
        <position position="73"/>
    </location>
</feature>
<dbReference type="PATRIC" id="fig|575788.5.peg.3987"/>
<accession>B7VKW9</accession>
<dbReference type="InterPro" id="IPR036568">
    <property type="entry name" value="GGCT-like_sf"/>
</dbReference>
<evidence type="ECO:0000256" key="2">
    <source>
        <dbReference type="PIRSR" id="PIRSR639126-1"/>
    </source>
</evidence>
<dbReference type="EMBL" id="FM954972">
    <property type="protein sequence ID" value="CAV20057.1"/>
    <property type="molecule type" value="Genomic_DNA"/>
</dbReference>
<dbReference type="GO" id="GO:0005829">
    <property type="term" value="C:cytosol"/>
    <property type="evidence" value="ECO:0007669"/>
    <property type="project" value="TreeGrafter"/>
</dbReference>
<dbReference type="AlphaFoldDB" id="B7VKW9"/>
<evidence type="ECO:0000259" key="4">
    <source>
        <dbReference type="Pfam" id="PF06094"/>
    </source>
</evidence>
<organism evidence="5 6">
    <name type="scientific">Vibrio atlanticus (strain LGP32)</name>
    <name type="common">Vibrio splendidus (strain Mel32)</name>
    <dbReference type="NCBI Taxonomy" id="575788"/>
    <lineage>
        <taxon>Bacteria</taxon>
        <taxon>Pseudomonadati</taxon>
        <taxon>Pseudomonadota</taxon>
        <taxon>Gammaproteobacteria</taxon>
        <taxon>Vibrionales</taxon>
        <taxon>Vibrionaceae</taxon>
        <taxon>Vibrio</taxon>
    </lineage>
</organism>
<gene>
    <name evidence="5" type="ordered locus">VS_2773</name>
</gene>
<dbReference type="PANTHER" id="PTHR12510">
    <property type="entry name" value="TROPONIN C-AKIN-1 PROTEIN"/>
    <property type="match status" value="1"/>
</dbReference>
<dbReference type="SUPFAM" id="SSF110857">
    <property type="entry name" value="Gamma-glutamyl cyclotransferase-like"/>
    <property type="match status" value="1"/>
</dbReference>
<feature type="domain" description="Gamma-glutamylcyclotransferase AIG2-like" evidence="4">
    <location>
        <begin position="5"/>
        <end position="112"/>
    </location>
</feature>
<dbReference type="Pfam" id="PF06094">
    <property type="entry name" value="GGACT"/>
    <property type="match status" value="1"/>
</dbReference>
<reference evidence="5 6" key="1">
    <citation type="submission" date="2009-02" db="EMBL/GenBank/DDBJ databases">
        <title>Vibrio splendidus str. LGP32 complete genome.</title>
        <authorList>
            <person name="Mazel D."/>
            <person name="Le Roux F."/>
        </authorList>
    </citation>
    <scope>NUCLEOTIDE SEQUENCE [LARGE SCALE GENOMIC DNA]</scope>
    <source>
        <strain evidence="5 6">LGP32</strain>
    </source>
</reference>
<protein>
    <recommendedName>
        <fullName evidence="3">Gamma-glutamylcyclotransferase family protein</fullName>
    </recommendedName>
</protein>
<dbReference type="eggNOG" id="COG2105">
    <property type="taxonomic scope" value="Bacteria"/>
</dbReference>
<evidence type="ECO:0000313" key="5">
    <source>
        <dbReference type="EMBL" id="CAV20057.1"/>
    </source>
</evidence>
<comment type="similarity">
    <text evidence="1 3">Belongs to the gamma-glutamylcyclotransferase family.</text>
</comment>
<dbReference type="HOGENOM" id="CLU_083466_5_2_6"/>
<dbReference type="CDD" id="cd06661">
    <property type="entry name" value="GGCT_like"/>
    <property type="match status" value="1"/>
</dbReference>
<sequence>MQQLVFVYGTLRQGQSNHHYLQQCECLGRFDTPEEFALFDLGAYPAMISGKKNVVGEVYIINDEVLASLDRLEDVPVEYRREQIETIFGLAWVYLYQLDLTANKEILSGDWCKRKTYDSE</sequence>
<dbReference type="Proteomes" id="UP000009100">
    <property type="component" value="Chromosome 1"/>
</dbReference>
<dbReference type="InterPro" id="IPR013024">
    <property type="entry name" value="GGCT-like"/>
</dbReference>
<dbReference type="InterPro" id="IPR039126">
    <property type="entry name" value="GGACT"/>
</dbReference>
<evidence type="ECO:0000256" key="3">
    <source>
        <dbReference type="RuleBase" id="RU367036"/>
    </source>
</evidence>
<name>B7VKW9_VIBA3</name>